<dbReference type="GeneID" id="6007482"/>
<dbReference type="AlphaFoldDB" id="A8N871"/>
<gene>
    <name evidence="8" type="ORF">CC1G_09292</name>
</gene>
<dbReference type="PANTHER" id="PTHR42973">
    <property type="entry name" value="BINDING OXIDOREDUCTASE, PUTATIVE (AFU_ORTHOLOGUE AFUA_1G17690)-RELATED"/>
    <property type="match status" value="1"/>
</dbReference>
<dbReference type="RefSeq" id="XP_001831027.1">
    <property type="nucleotide sequence ID" value="XM_001830975.2"/>
</dbReference>
<dbReference type="GO" id="GO:0071949">
    <property type="term" value="F:FAD binding"/>
    <property type="evidence" value="ECO:0007669"/>
    <property type="project" value="InterPro"/>
</dbReference>
<protein>
    <submittedName>
        <fullName evidence="8">Glucooligosaccharide oxidase</fullName>
    </submittedName>
</protein>
<dbReference type="InterPro" id="IPR036318">
    <property type="entry name" value="FAD-bd_PCMH-like_sf"/>
</dbReference>
<dbReference type="OrthoDB" id="407275at2759"/>
<dbReference type="eggNOG" id="ENOG502QVGN">
    <property type="taxonomic scope" value="Eukaryota"/>
</dbReference>
<dbReference type="Proteomes" id="UP000001861">
    <property type="component" value="Unassembled WGS sequence"/>
</dbReference>
<evidence type="ECO:0000256" key="5">
    <source>
        <dbReference type="ARBA" id="ARBA00023002"/>
    </source>
</evidence>
<evidence type="ECO:0000259" key="7">
    <source>
        <dbReference type="PROSITE" id="PS51387"/>
    </source>
</evidence>
<evidence type="ECO:0000256" key="2">
    <source>
        <dbReference type="ARBA" id="ARBA00005466"/>
    </source>
</evidence>
<dbReference type="Gene3D" id="3.30.465.10">
    <property type="match status" value="1"/>
</dbReference>
<dbReference type="KEGG" id="cci:CC1G_09292"/>
<comment type="cofactor">
    <cofactor evidence="1">
        <name>FAD</name>
        <dbReference type="ChEBI" id="CHEBI:57692"/>
    </cofactor>
</comment>
<comment type="similarity">
    <text evidence="2">Belongs to the oxygen-dependent FAD-linked oxidoreductase family.</text>
</comment>
<feature type="signal peptide" evidence="6">
    <location>
        <begin position="1"/>
        <end position="24"/>
    </location>
</feature>
<proteinExistence type="inferred from homology"/>
<dbReference type="EMBL" id="AACS02000003">
    <property type="protein sequence ID" value="EAU90815.1"/>
    <property type="molecule type" value="Genomic_DNA"/>
</dbReference>
<organism evidence="8 9">
    <name type="scientific">Coprinopsis cinerea (strain Okayama-7 / 130 / ATCC MYA-4618 / FGSC 9003)</name>
    <name type="common">Inky cap fungus</name>
    <name type="synonym">Hormographiella aspergillata</name>
    <dbReference type="NCBI Taxonomy" id="240176"/>
    <lineage>
        <taxon>Eukaryota</taxon>
        <taxon>Fungi</taxon>
        <taxon>Dikarya</taxon>
        <taxon>Basidiomycota</taxon>
        <taxon>Agaricomycotina</taxon>
        <taxon>Agaricomycetes</taxon>
        <taxon>Agaricomycetidae</taxon>
        <taxon>Agaricales</taxon>
        <taxon>Agaricineae</taxon>
        <taxon>Psathyrellaceae</taxon>
        <taxon>Coprinopsis</taxon>
    </lineage>
</organism>
<keyword evidence="5" id="KW-0560">Oxidoreductase</keyword>
<dbReference type="OMA" id="DTAFYYR"/>
<dbReference type="InterPro" id="IPR016166">
    <property type="entry name" value="FAD-bd_PCMH"/>
</dbReference>
<dbReference type="VEuPathDB" id="FungiDB:CC1G_09292"/>
<dbReference type="InterPro" id="IPR006094">
    <property type="entry name" value="Oxid_FAD_bind_N"/>
</dbReference>
<dbReference type="InterPro" id="IPR050416">
    <property type="entry name" value="FAD-linked_Oxidoreductase"/>
</dbReference>
<comment type="caution">
    <text evidence="8">The sequence shown here is derived from an EMBL/GenBank/DDBJ whole genome shotgun (WGS) entry which is preliminary data.</text>
</comment>
<evidence type="ECO:0000256" key="6">
    <source>
        <dbReference type="SAM" id="SignalP"/>
    </source>
</evidence>
<dbReference type="SUPFAM" id="SSF56176">
    <property type="entry name" value="FAD-binding/transporter-associated domain-like"/>
    <property type="match status" value="1"/>
</dbReference>
<dbReference type="PANTHER" id="PTHR42973:SF39">
    <property type="entry name" value="FAD-BINDING PCMH-TYPE DOMAIN-CONTAINING PROTEIN"/>
    <property type="match status" value="1"/>
</dbReference>
<evidence type="ECO:0000313" key="8">
    <source>
        <dbReference type="EMBL" id="EAU90815.1"/>
    </source>
</evidence>
<accession>A8N871</accession>
<dbReference type="InterPro" id="IPR016169">
    <property type="entry name" value="FAD-bd_PCMH_sub2"/>
</dbReference>
<evidence type="ECO:0000256" key="4">
    <source>
        <dbReference type="ARBA" id="ARBA00022827"/>
    </source>
</evidence>
<feature type="chain" id="PRO_5002724460" evidence="6">
    <location>
        <begin position="25"/>
        <end position="498"/>
    </location>
</feature>
<dbReference type="InterPro" id="IPR012951">
    <property type="entry name" value="BBE"/>
</dbReference>
<keyword evidence="3" id="KW-0285">Flavoprotein</keyword>
<dbReference type="Pfam" id="PF08031">
    <property type="entry name" value="BBE"/>
    <property type="match status" value="1"/>
</dbReference>
<sequence>MVEFKALLSSCIVALSLQGSGVNAAAVSASASLHSDLKNLGFNVTIPNDTGYSYVSAAFNLRYQLKPAAVAFPSNTKQVADVVRVAARHNYKVVSRSGGHSYAASGLGGKDGLVVLDLRHLNAVKFDSASNRATIGPGTHLGELATSLGNHNRVLPHGTCPLVAVGGHAAFGGYGFMARKHGLLADTVQEAEVVLANGTVAVTSKSKHPDLFWAIRGSAPSFGIVTSITSQTFPMPPSTTTFEYGWTLSPSELSKIINHFQHFVRNNAGFAPELSAELYIAPDIRTRQLTVSLSGAFYDSPSKFQSAISGLINGMPPVGWSSKTDGTYLKSVEHFGQWSWGKHDTFYAKSLLTPADELMTTNAIDAFTRYLGSNGLGSNTNWFIQIGSFGGPTSKINQFSADESSFAHRDSLLLFQFYGRTFFPPFPASGFTLLDGMVDSIVHNSPAGWKYGAYTNYVDDRLANWQHLYYGNHYPRLQRLKTLYDPNNVFSFPTSISA</sequence>
<name>A8N871_COPC7</name>
<dbReference type="Gene3D" id="3.40.462.20">
    <property type="match status" value="1"/>
</dbReference>
<dbReference type="InParanoid" id="A8N871"/>
<keyword evidence="9" id="KW-1185">Reference proteome</keyword>
<keyword evidence="6" id="KW-0732">Signal</keyword>
<evidence type="ECO:0000313" key="9">
    <source>
        <dbReference type="Proteomes" id="UP000001861"/>
    </source>
</evidence>
<dbReference type="STRING" id="240176.A8N871"/>
<reference evidence="8 9" key="1">
    <citation type="journal article" date="2010" name="Proc. Natl. Acad. Sci. U.S.A.">
        <title>Insights into evolution of multicellular fungi from the assembled chromosomes of the mushroom Coprinopsis cinerea (Coprinus cinereus).</title>
        <authorList>
            <person name="Stajich J.E."/>
            <person name="Wilke S.K."/>
            <person name="Ahren D."/>
            <person name="Au C.H."/>
            <person name="Birren B.W."/>
            <person name="Borodovsky M."/>
            <person name="Burns C."/>
            <person name="Canback B."/>
            <person name="Casselton L.A."/>
            <person name="Cheng C.K."/>
            <person name="Deng J."/>
            <person name="Dietrich F.S."/>
            <person name="Fargo D.C."/>
            <person name="Farman M.L."/>
            <person name="Gathman A.C."/>
            <person name="Goldberg J."/>
            <person name="Guigo R."/>
            <person name="Hoegger P.J."/>
            <person name="Hooker J.B."/>
            <person name="Huggins A."/>
            <person name="James T.Y."/>
            <person name="Kamada T."/>
            <person name="Kilaru S."/>
            <person name="Kodira C."/>
            <person name="Kues U."/>
            <person name="Kupfer D."/>
            <person name="Kwan H.S."/>
            <person name="Lomsadze A."/>
            <person name="Li W."/>
            <person name="Lilly W.W."/>
            <person name="Ma L.J."/>
            <person name="Mackey A.J."/>
            <person name="Manning G."/>
            <person name="Martin F."/>
            <person name="Muraguchi H."/>
            <person name="Natvig D.O."/>
            <person name="Palmerini H."/>
            <person name="Ramesh M.A."/>
            <person name="Rehmeyer C.J."/>
            <person name="Roe B.A."/>
            <person name="Shenoy N."/>
            <person name="Stanke M."/>
            <person name="Ter-Hovhannisyan V."/>
            <person name="Tunlid A."/>
            <person name="Velagapudi R."/>
            <person name="Vision T.J."/>
            <person name="Zeng Q."/>
            <person name="Zolan M.E."/>
            <person name="Pukkila P.J."/>
        </authorList>
    </citation>
    <scope>NUCLEOTIDE SEQUENCE [LARGE SCALE GENOMIC DNA]</scope>
    <source>
        <strain evidence="9">Okayama-7 / 130 / ATCC MYA-4618 / FGSC 9003</strain>
    </source>
</reference>
<dbReference type="PROSITE" id="PS51387">
    <property type="entry name" value="FAD_PCMH"/>
    <property type="match status" value="1"/>
</dbReference>
<dbReference type="GO" id="GO:0016491">
    <property type="term" value="F:oxidoreductase activity"/>
    <property type="evidence" value="ECO:0007669"/>
    <property type="project" value="UniProtKB-KW"/>
</dbReference>
<evidence type="ECO:0000256" key="3">
    <source>
        <dbReference type="ARBA" id="ARBA00022630"/>
    </source>
</evidence>
<evidence type="ECO:0000256" key="1">
    <source>
        <dbReference type="ARBA" id="ARBA00001974"/>
    </source>
</evidence>
<feature type="domain" description="FAD-binding PCMH-type" evidence="7">
    <location>
        <begin position="63"/>
        <end position="235"/>
    </location>
</feature>
<keyword evidence="4" id="KW-0274">FAD</keyword>
<dbReference type="Pfam" id="PF01565">
    <property type="entry name" value="FAD_binding_4"/>
    <property type="match status" value="1"/>
</dbReference>